<organism evidence="8">
    <name type="scientific">freshwater metagenome</name>
    <dbReference type="NCBI Taxonomy" id="449393"/>
    <lineage>
        <taxon>unclassified sequences</taxon>
        <taxon>metagenomes</taxon>
        <taxon>ecological metagenomes</taxon>
    </lineage>
</organism>
<feature type="transmembrane region" description="Helical" evidence="7">
    <location>
        <begin position="330"/>
        <end position="349"/>
    </location>
</feature>
<feature type="transmembrane region" description="Helical" evidence="7">
    <location>
        <begin position="183"/>
        <end position="215"/>
    </location>
</feature>
<dbReference type="PANTHER" id="PTHR42775:SF1">
    <property type="entry name" value="PERMEASE RV2963-RELATED"/>
    <property type="match status" value="1"/>
</dbReference>
<dbReference type="Pfam" id="PF03773">
    <property type="entry name" value="ArsP_1"/>
    <property type="match status" value="1"/>
</dbReference>
<dbReference type="PANTHER" id="PTHR42775">
    <property type="entry name" value="PERMEASE RV2963-RELATED"/>
    <property type="match status" value="1"/>
</dbReference>
<proteinExistence type="inferred from homology"/>
<feature type="transmembrane region" description="Helical" evidence="7">
    <location>
        <begin position="50"/>
        <end position="71"/>
    </location>
</feature>
<sequence>MANEIKPIQELDSACCTPVPAVTEACCESESASSETCCPRTEITSKDLPLWQSIGIFLALISSFLISDYWFGSYLKSLPTGLSAKVADSLAFFISHSIGLLSLLAAITTAAVFLRSYIDADKVRKHMEKVGSIRGHGIAAGIGVATPFCSCSAVPVFTGFIRGGVPVSQAISFLVASPLVNEIAVIMLASVLGWAIAGAYAGLGFAIAVGAGIALRKFAKPSLTEVTQVKSLNVIDSKGNVIKPSVQKRANAALLEARDTVKTTFVFILIGVGVGALIHGWVPDSAIGTIASWGPVVGVIAATAVGIPLYSGIATVIPIITVLAEKGMPMGTLLAFAMSVTALSFPEALLLRKVMKPKLLAAYFGTVSLGIIFVGITFNILLS</sequence>
<comment type="similarity">
    <text evidence="2">Belongs to the UPF0718 family.</text>
</comment>
<comment type="subcellular location">
    <subcellularLocation>
        <location evidence="1">Cell membrane</location>
        <topology evidence="1">Multi-pass membrane protein</topology>
    </subcellularLocation>
</comment>
<evidence type="ECO:0000256" key="5">
    <source>
        <dbReference type="ARBA" id="ARBA00022989"/>
    </source>
</evidence>
<evidence type="ECO:0000313" key="8">
    <source>
        <dbReference type="EMBL" id="CAB4332402.1"/>
    </source>
</evidence>
<evidence type="ECO:0000256" key="1">
    <source>
        <dbReference type="ARBA" id="ARBA00004651"/>
    </source>
</evidence>
<evidence type="ECO:0000256" key="3">
    <source>
        <dbReference type="ARBA" id="ARBA00022475"/>
    </source>
</evidence>
<feature type="transmembrane region" description="Helical" evidence="7">
    <location>
        <begin position="91"/>
        <end position="117"/>
    </location>
</feature>
<feature type="transmembrane region" description="Helical" evidence="7">
    <location>
        <begin position="264"/>
        <end position="282"/>
    </location>
</feature>
<evidence type="ECO:0000256" key="4">
    <source>
        <dbReference type="ARBA" id="ARBA00022692"/>
    </source>
</evidence>
<feature type="transmembrane region" description="Helical" evidence="7">
    <location>
        <begin position="361"/>
        <end position="382"/>
    </location>
</feature>
<keyword evidence="4 7" id="KW-0812">Transmembrane</keyword>
<keyword evidence="5 7" id="KW-1133">Transmembrane helix</keyword>
<keyword evidence="6 7" id="KW-0472">Membrane</keyword>
<reference evidence="8" key="1">
    <citation type="submission" date="2020-05" db="EMBL/GenBank/DDBJ databases">
        <authorList>
            <person name="Chiriac C."/>
            <person name="Salcher M."/>
            <person name="Ghai R."/>
            <person name="Kavagutti S V."/>
        </authorList>
    </citation>
    <scope>NUCLEOTIDE SEQUENCE</scope>
</reference>
<name>A0A6J5YU10_9ZZZZ</name>
<evidence type="ECO:0000256" key="7">
    <source>
        <dbReference type="SAM" id="Phobius"/>
    </source>
</evidence>
<gene>
    <name evidence="8" type="ORF">UFOPK3770_00295</name>
</gene>
<dbReference type="GO" id="GO:0005886">
    <property type="term" value="C:plasma membrane"/>
    <property type="evidence" value="ECO:0007669"/>
    <property type="project" value="UniProtKB-SubCell"/>
</dbReference>
<evidence type="ECO:0000256" key="2">
    <source>
        <dbReference type="ARBA" id="ARBA00006386"/>
    </source>
</evidence>
<dbReference type="AlphaFoldDB" id="A0A6J5YU10"/>
<evidence type="ECO:0000256" key="6">
    <source>
        <dbReference type="ARBA" id="ARBA00023136"/>
    </source>
</evidence>
<feature type="transmembrane region" description="Helical" evidence="7">
    <location>
        <begin position="294"/>
        <end position="323"/>
    </location>
</feature>
<protein>
    <submittedName>
        <fullName evidence="8">Unannotated protein</fullName>
    </submittedName>
</protein>
<dbReference type="EMBL" id="CAESAJ010000017">
    <property type="protein sequence ID" value="CAB4332402.1"/>
    <property type="molecule type" value="Genomic_DNA"/>
</dbReference>
<feature type="transmembrane region" description="Helical" evidence="7">
    <location>
        <begin position="138"/>
        <end position="163"/>
    </location>
</feature>
<dbReference type="InterPro" id="IPR005524">
    <property type="entry name" value="DUF318"/>
</dbReference>
<keyword evidence="3" id="KW-1003">Cell membrane</keyword>
<dbReference type="InterPro" id="IPR053166">
    <property type="entry name" value="UPF0718_permease"/>
</dbReference>
<accession>A0A6J5YU10</accession>